<dbReference type="Proteomes" id="UP000614601">
    <property type="component" value="Unassembled WGS sequence"/>
</dbReference>
<keyword evidence="2" id="KW-0443">Lipid metabolism</keyword>
<protein>
    <recommendedName>
        <fullName evidence="5">PH domain-containing protein</fullName>
    </recommendedName>
</protein>
<dbReference type="PANTHER" id="PTHR12187:SF11">
    <property type="entry name" value="PHOSPHATIDYLINOSITOL-3,4-BISPHOSPHATE 4-PHOSPHATASE"/>
    <property type="match status" value="1"/>
</dbReference>
<evidence type="ECO:0000256" key="2">
    <source>
        <dbReference type="ARBA" id="ARBA00023098"/>
    </source>
</evidence>
<evidence type="ECO:0000313" key="3">
    <source>
        <dbReference type="EMBL" id="CAD5217073.1"/>
    </source>
</evidence>
<evidence type="ECO:0008006" key="5">
    <source>
        <dbReference type="Google" id="ProtNLM"/>
    </source>
</evidence>
<comment type="caution">
    <text evidence="3">The sequence shown here is derived from an EMBL/GenBank/DDBJ whole genome shotgun (WGS) entry which is preliminary data.</text>
</comment>
<evidence type="ECO:0000256" key="1">
    <source>
        <dbReference type="ARBA" id="ARBA00022801"/>
    </source>
</evidence>
<name>A0A811KLH9_9BILA</name>
<accession>A0A811KLH9</accession>
<sequence>MEDDNALDIVKWLFKSDTIVDLEGTLKIIETDKETVWNARLRGNLLGLQPVDVIVEPYLLICEKLVVKRTEDQQKPRFCVTYGQSELLLEAESETKLYDWMVKLAICSHQKTQAELDAVLNEFNLEAAKITSEVRSPGSPMSHFFLTCPIKKDHTFSVFHSFNMPNRTITCEEIMYESKLSVVIPTNIISIFEKWWTDLRADLLQHLSNLRNASMDAASHYVIRHLNSNLEIYSQMKEFMQDYSGPNFRSSKEKYRLAFGLVPTNLHVQSFKVAEHEWNYVTCGAIAGTPLRFKLGGLSRLRDTLMAGLQPNSQDYLLETRFFTRRKTLINAKRVVGDLSRRVENDWNLSEYGKVDKVGIKLFSEVKQLYELLTDLINSFPNVHNLVDALCPGGLAQLEHRQGEDPLVSDTLATQLDALEAAVISLNTKMAVIDKVEDNTDARVSFKENAKASLNAVLDMILKLIDSLFYGQLLGVIVALRKQSDASTYFHMQIRHDMIMSQAVTLISTCLLTALETLSADKIAIWQRIDPLVTYFGFLSCYGDERGMMEDMREIWSVFYGRVQFKFIEANSTYYFSNLKLQISRPKTCIPQVDGEHPTDLTITIPLTSDLMAKLPERMKKGETFRVRTFYWNIGVNHEATYAMRLGDISLEESINITATTLLSQYVNEMGQEVKEETHRIMEELKRTVDDCPSRKNMAMFSKVQDLTRALNGVCVISCKSGKDRSSMGITLEEGRSLKETIGISQQQVEEIVDCLRRDGVRRENCRKNVGKAMYSFSPFQMHFLPKEFRPPAGTFTHNVSS</sequence>
<gene>
    <name evidence="3" type="ORF">BOKJ2_LOCUS6905</name>
</gene>
<keyword evidence="4" id="KW-1185">Reference proteome</keyword>
<organism evidence="3 4">
    <name type="scientific">Bursaphelenchus okinawaensis</name>
    <dbReference type="NCBI Taxonomy" id="465554"/>
    <lineage>
        <taxon>Eukaryota</taxon>
        <taxon>Metazoa</taxon>
        <taxon>Ecdysozoa</taxon>
        <taxon>Nematoda</taxon>
        <taxon>Chromadorea</taxon>
        <taxon>Rhabditida</taxon>
        <taxon>Tylenchina</taxon>
        <taxon>Tylenchomorpha</taxon>
        <taxon>Aphelenchoidea</taxon>
        <taxon>Aphelenchoididae</taxon>
        <taxon>Bursaphelenchus</taxon>
    </lineage>
</organism>
<dbReference type="Proteomes" id="UP000783686">
    <property type="component" value="Unassembled WGS sequence"/>
</dbReference>
<dbReference type="OrthoDB" id="159395at2759"/>
<dbReference type="AlphaFoldDB" id="A0A811KLH9"/>
<keyword evidence="1" id="KW-0378">Hydrolase</keyword>
<dbReference type="GO" id="GO:0016316">
    <property type="term" value="F:phosphatidylinositol-3,4-bisphosphate 4-phosphatase activity"/>
    <property type="evidence" value="ECO:0007669"/>
    <property type="project" value="InterPro"/>
</dbReference>
<dbReference type="EMBL" id="CAJFDH010000003">
    <property type="protein sequence ID" value="CAD5217073.1"/>
    <property type="molecule type" value="Genomic_DNA"/>
</dbReference>
<evidence type="ECO:0000313" key="4">
    <source>
        <dbReference type="Proteomes" id="UP000614601"/>
    </source>
</evidence>
<dbReference type="InterPro" id="IPR039034">
    <property type="entry name" value="INPP4"/>
</dbReference>
<proteinExistence type="predicted"/>
<reference evidence="3" key="1">
    <citation type="submission" date="2020-09" db="EMBL/GenBank/DDBJ databases">
        <authorList>
            <person name="Kikuchi T."/>
        </authorList>
    </citation>
    <scope>NUCLEOTIDE SEQUENCE</scope>
    <source>
        <strain evidence="3">SH1</strain>
    </source>
</reference>
<dbReference type="EMBL" id="CAJFCW020000003">
    <property type="protein sequence ID" value="CAG9107054.1"/>
    <property type="molecule type" value="Genomic_DNA"/>
</dbReference>
<dbReference type="GO" id="GO:0005737">
    <property type="term" value="C:cytoplasm"/>
    <property type="evidence" value="ECO:0007669"/>
    <property type="project" value="TreeGrafter"/>
</dbReference>
<dbReference type="PANTHER" id="PTHR12187">
    <property type="entry name" value="AGAP000124-PA"/>
    <property type="match status" value="1"/>
</dbReference>